<dbReference type="Proteomes" id="UP000034751">
    <property type="component" value="Unassembled WGS sequence"/>
</dbReference>
<dbReference type="AlphaFoldDB" id="A0A0G1FBD0"/>
<name>A0A0G1FBD0_9BACT</name>
<evidence type="ECO:0000313" key="2">
    <source>
        <dbReference type="EMBL" id="KKT19408.1"/>
    </source>
</evidence>
<dbReference type="EMBL" id="LCGS01000010">
    <property type="protein sequence ID" value="KKT19408.1"/>
    <property type="molecule type" value="Genomic_DNA"/>
</dbReference>
<gene>
    <name evidence="2" type="ORF">UW02_C0010G0010</name>
</gene>
<sequence length="245" mass="27612">MDPETEKIIKEQMKKIPEEVRKLLADPKLNDKFLIVGKKYGMNIEQMGIFQTETMLMMLGLTHPDKYSEELKNRLKISEEKVDSIVVDVNQEILSGIREKLKEAYEESSDGSGEGEGEEKLTEINEAEIKLTPLNTEEDTKNAQVLSKAGISFVEPSPIPNPNNGKVTENREEILKKIEKPELIEKPKEEIHPILVQKLSAPVQAPIVKTEHSPDSIAKPNIPTQASVKPKIPDITVDPYRELPE</sequence>
<evidence type="ECO:0000256" key="1">
    <source>
        <dbReference type="SAM" id="MobiDB-lite"/>
    </source>
</evidence>
<accession>A0A0G1FBD0</accession>
<reference evidence="2 3" key="1">
    <citation type="journal article" date="2015" name="Nature">
        <title>rRNA introns, odd ribosomes, and small enigmatic genomes across a large radiation of phyla.</title>
        <authorList>
            <person name="Brown C.T."/>
            <person name="Hug L.A."/>
            <person name="Thomas B.C."/>
            <person name="Sharon I."/>
            <person name="Castelle C.J."/>
            <person name="Singh A."/>
            <person name="Wilkins M.J."/>
            <person name="Williams K.H."/>
            <person name="Banfield J.F."/>
        </authorList>
    </citation>
    <scope>NUCLEOTIDE SEQUENCE [LARGE SCALE GENOMIC DNA]</scope>
</reference>
<comment type="caution">
    <text evidence="2">The sequence shown here is derived from an EMBL/GenBank/DDBJ whole genome shotgun (WGS) entry which is preliminary data.</text>
</comment>
<dbReference type="STRING" id="1618747.UW02_C0010G0010"/>
<evidence type="ECO:0000313" key="3">
    <source>
        <dbReference type="Proteomes" id="UP000034751"/>
    </source>
</evidence>
<feature type="region of interest" description="Disordered" evidence="1">
    <location>
        <begin position="210"/>
        <end position="245"/>
    </location>
</feature>
<proteinExistence type="predicted"/>
<organism evidence="2 3">
    <name type="scientific">Candidatus Nomurabacteria bacterium GW2011_GWB1_43_7</name>
    <dbReference type="NCBI Taxonomy" id="1618747"/>
    <lineage>
        <taxon>Bacteria</taxon>
        <taxon>Candidatus Nomuraibacteriota</taxon>
    </lineage>
</organism>
<protein>
    <submittedName>
        <fullName evidence="2">Uncharacterized protein</fullName>
    </submittedName>
</protein>